<reference evidence="11" key="1">
    <citation type="submission" date="2025-08" db="UniProtKB">
        <authorList>
            <consortium name="RefSeq"/>
        </authorList>
    </citation>
    <scope>IDENTIFICATION</scope>
</reference>
<dbReference type="KEGG" id="pavi:110762304"/>
<evidence type="ECO:0000256" key="3">
    <source>
        <dbReference type="ARBA" id="ARBA00022692"/>
    </source>
</evidence>
<evidence type="ECO:0000313" key="10">
    <source>
        <dbReference type="Proteomes" id="UP000515124"/>
    </source>
</evidence>
<dbReference type="RefSeq" id="XP_021820942.1">
    <property type="nucleotide sequence ID" value="XM_021965250.1"/>
</dbReference>
<dbReference type="Pfam" id="PF14416">
    <property type="entry name" value="PMR5N"/>
    <property type="match status" value="1"/>
</dbReference>
<dbReference type="InterPro" id="IPR026057">
    <property type="entry name" value="TBL_C"/>
</dbReference>
<dbReference type="GO" id="GO:0016020">
    <property type="term" value="C:membrane"/>
    <property type="evidence" value="ECO:0007669"/>
    <property type="project" value="UniProtKB-SubCell"/>
</dbReference>
<dbReference type="GO" id="GO:0005794">
    <property type="term" value="C:Golgi apparatus"/>
    <property type="evidence" value="ECO:0007669"/>
    <property type="project" value="TreeGrafter"/>
</dbReference>
<feature type="domain" description="Trichome birefringence-like C-terminal" evidence="8">
    <location>
        <begin position="92"/>
        <end position="359"/>
    </location>
</feature>
<feature type="domain" description="Trichome birefringence-like N-terminal" evidence="9">
    <location>
        <begin position="39"/>
        <end position="91"/>
    </location>
</feature>
<keyword evidence="5" id="KW-1133">Transmembrane helix</keyword>
<dbReference type="PANTHER" id="PTHR32285:SF149">
    <property type="entry name" value="TRICHOME BIREFRINGENCE-LIKE N-TERMINAL DOMAIN-CONTAINING PROTEIN"/>
    <property type="match status" value="1"/>
</dbReference>
<comment type="similarity">
    <text evidence="2">Belongs to the PC-esterase family. TBL subfamily.</text>
</comment>
<feature type="chain" id="PRO_5027700683" evidence="7">
    <location>
        <begin position="26"/>
        <end position="364"/>
    </location>
</feature>
<feature type="signal peptide" evidence="7">
    <location>
        <begin position="1"/>
        <end position="25"/>
    </location>
</feature>
<dbReference type="Proteomes" id="UP000515124">
    <property type="component" value="Unplaced"/>
</dbReference>
<evidence type="ECO:0000256" key="7">
    <source>
        <dbReference type="SAM" id="SignalP"/>
    </source>
</evidence>
<keyword evidence="6" id="KW-0472">Membrane</keyword>
<keyword evidence="10" id="KW-1185">Reference proteome</keyword>
<evidence type="ECO:0000256" key="1">
    <source>
        <dbReference type="ARBA" id="ARBA00004167"/>
    </source>
</evidence>
<evidence type="ECO:0000256" key="4">
    <source>
        <dbReference type="ARBA" id="ARBA00022968"/>
    </source>
</evidence>
<evidence type="ECO:0000256" key="5">
    <source>
        <dbReference type="ARBA" id="ARBA00022989"/>
    </source>
</evidence>
<gene>
    <name evidence="11" type="primary">LOC110762304</name>
</gene>
<dbReference type="GO" id="GO:0016413">
    <property type="term" value="F:O-acetyltransferase activity"/>
    <property type="evidence" value="ECO:0007669"/>
    <property type="project" value="InterPro"/>
</dbReference>
<keyword evidence="4" id="KW-0735">Signal-anchor</keyword>
<dbReference type="InterPro" id="IPR029962">
    <property type="entry name" value="TBL"/>
</dbReference>
<accession>A0A6P5T208</accession>
<name>A0A6P5T208_PRUAV</name>
<keyword evidence="7" id="KW-0732">Signal</keyword>
<protein>
    <submittedName>
        <fullName evidence="11">Protein trichome birefringence-like 43</fullName>
    </submittedName>
</protein>
<evidence type="ECO:0000259" key="9">
    <source>
        <dbReference type="Pfam" id="PF14416"/>
    </source>
</evidence>
<dbReference type="PANTHER" id="PTHR32285">
    <property type="entry name" value="PROTEIN TRICHOME BIREFRINGENCE-LIKE 9-RELATED"/>
    <property type="match status" value="1"/>
</dbReference>
<dbReference type="GeneID" id="110762304"/>
<dbReference type="InterPro" id="IPR025846">
    <property type="entry name" value="TBL_N"/>
</dbReference>
<dbReference type="AlphaFoldDB" id="A0A6P5T208"/>
<dbReference type="Pfam" id="PF13839">
    <property type="entry name" value="PC-Esterase"/>
    <property type="match status" value="1"/>
</dbReference>
<evidence type="ECO:0000313" key="11">
    <source>
        <dbReference type="RefSeq" id="XP_021820942.1"/>
    </source>
</evidence>
<evidence type="ECO:0000256" key="6">
    <source>
        <dbReference type="ARBA" id="ARBA00023136"/>
    </source>
</evidence>
<keyword evidence="3" id="KW-0812">Transmembrane</keyword>
<evidence type="ECO:0000256" key="2">
    <source>
        <dbReference type="ARBA" id="ARBA00007727"/>
    </source>
</evidence>
<evidence type="ECO:0000259" key="8">
    <source>
        <dbReference type="Pfam" id="PF13839"/>
    </source>
</evidence>
<comment type="subcellular location">
    <subcellularLocation>
        <location evidence="1">Membrane</location>
        <topology evidence="1">Single-pass membrane protein</topology>
    </subcellularLocation>
</comment>
<sequence>MAASSIFSVALILFSLLYQIGGVVSQYWVREQVNNAESGCDLFHGEWVYDWSYPLYNSADCPFILKEFDCQKNGRPDNEYLKYRWQPTSCNLPRFDGRSFLGRFRGKRILFVGDSLSMNQWQSLTCLLHKSAPEANYTLSKVGGVSTFKFPAYDVSIVLSRNAFLVDVVNDSRGRVLMLDSIQNGSYWRTFDVLVFNTWHWWLHTGRKQPWAEVRYGINNAHKDIDRMKAYEKALTTWARWVESSVDPSKTKVFFQGVSPDHMRSREWGDNAKSETCFGQTSPVLGTQYPGGSHPAQVILERVLRTMSKPVHLLNITTLSQLRKDGHPSFYGFGGHRSIDCTHWCLPGIPDSWNQILFAALFQR</sequence>
<organism evidence="10 11">
    <name type="scientific">Prunus avium</name>
    <name type="common">Cherry</name>
    <name type="synonym">Cerasus avium</name>
    <dbReference type="NCBI Taxonomy" id="42229"/>
    <lineage>
        <taxon>Eukaryota</taxon>
        <taxon>Viridiplantae</taxon>
        <taxon>Streptophyta</taxon>
        <taxon>Embryophyta</taxon>
        <taxon>Tracheophyta</taxon>
        <taxon>Spermatophyta</taxon>
        <taxon>Magnoliopsida</taxon>
        <taxon>eudicotyledons</taxon>
        <taxon>Gunneridae</taxon>
        <taxon>Pentapetalae</taxon>
        <taxon>rosids</taxon>
        <taxon>fabids</taxon>
        <taxon>Rosales</taxon>
        <taxon>Rosaceae</taxon>
        <taxon>Amygdaloideae</taxon>
        <taxon>Amygdaleae</taxon>
        <taxon>Prunus</taxon>
    </lineage>
</organism>
<proteinExistence type="inferred from homology"/>